<name>A0A1X7UCH9_AMPQE</name>
<protein>
    <recommendedName>
        <fullName evidence="2">Reverse transcriptase domain-containing protein</fullName>
    </recommendedName>
</protein>
<reference evidence="1" key="1">
    <citation type="submission" date="2017-05" db="UniProtKB">
        <authorList>
            <consortium name="EnsemblMetazoa"/>
        </authorList>
    </citation>
    <scope>IDENTIFICATION</scope>
</reference>
<proteinExistence type="predicted"/>
<evidence type="ECO:0008006" key="2">
    <source>
        <dbReference type="Google" id="ProtNLM"/>
    </source>
</evidence>
<dbReference type="InParanoid" id="A0A1X7UCH9"/>
<organism evidence="1">
    <name type="scientific">Amphimedon queenslandica</name>
    <name type="common">Sponge</name>
    <dbReference type="NCBI Taxonomy" id="400682"/>
    <lineage>
        <taxon>Eukaryota</taxon>
        <taxon>Metazoa</taxon>
        <taxon>Porifera</taxon>
        <taxon>Demospongiae</taxon>
        <taxon>Heteroscleromorpha</taxon>
        <taxon>Haplosclerida</taxon>
        <taxon>Niphatidae</taxon>
        <taxon>Amphimedon</taxon>
    </lineage>
</organism>
<evidence type="ECO:0000313" key="1">
    <source>
        <dbReference type="EnsemblMetazoa" id="Aqu2.1.25477_001"/>
    </source>
</evidence>
<sequence length="224" mass="24063">MSDNSRGKVLKPSDTVDVRNSEGIIQKVSVINVLSDKHPDPVIPSQSSLVECDNLPVLENVAITGDVIQKMGSAIQGSAGPGGCDANHWQNALLRYGAHSTSLRESVASLARQMCNSLVPWKKIRYLMANRLIALDMCPEVCPIGIGESFRRLIGKAVIMVTRFDAEDMCGSAQLCAGMRAGVEGAVHALNGLLNEHNDGWGVLIVDASNAFNSINRLAILWNV</sequence>
<dbReference type="AlphaFoldDB" id="A0A1X7UCH9"/>
<accession>A0A1X7UCH9</accession>
<dbReference type="EnsemblMetazoa" id="Aqu2.1.25477_001">
    <property type="protein sequence ID" value="Aqu2.1.25477_001"/>
    <property type="gene ID" value="Aqu2.1.25477"/>
</dbReference>